<accession>A0A2S6CFR5</accession>
<dbReference type="OrthoDB" id="10471577at2759"/>
<keyword evidence="3" id="KW-1185">Reference proteome</keyword>
<gene>
    <name evidence="2" type="ORF">CBER1_06659</name>
</gene>
<dbReference type="Proteomes" id="UP000237631">
    <property type="component" value="Unassembled WGS sequence"/>
</dbReference>
<evidence type="ECO:0000256" key="1">
    <source>
        <dbReference type="SAM" id="Phobius"/>
    </source>
</evidence>
<reference evidence="3" key="1">
    <citation type="journal article" date="2017" name="bioRxiv">
        <title>Conservation of a gene cluster reveals novel cercosporin biosynthetic mechanisms and extends production to the genus Colletotrichum.</title>
        <authorList>
            <person name="de Jonge R."/>
            <person name="Ebert M.K."/>
            <person name="Huitt-Roehl C.R."/>
            <person name="Pal P."/>
            <person name="Suttle J.C."/>
            <person name="Spanner R.E."/>
            <person name="Neubauer J.D."/>
            <person name="Jurick W.M.II."/>
            <person name="Stott K.A."/>
            <person name="Secor G.A."/>
            <person name="Thomma B.P.H.J."/>
            <person name="Van de Peer Y."/>
            <person name="Townsend C.A."/>
            <person name="Bolton M.D."/>
        </authorList>
    </citation>
    <scope>NUCLEOTIDE SEQUENCE [LARGE SCALE GENOMIC DNA]</scope>
    <source>
        <strain evidence="3">CBS538.71</strain>
    </source>
</reference>
<feature type="transmembrane region" description="Helical" evidence="1">
    <location>
        <begin position="14"/>
        <end position="32"/>
    </location>
</feature>
<sequence length="100" mass="11147">MADTTYNFKKLSEAQIRIFSLALVILTIVRSARTLDIGRFRLTMKEAAMDKHGCVISEDDRKAAGEMFHQMLQWGLEEADALAATGMTLTIKRASETSHA</sequence>
<proteinExistence type="predicted"/>
<dbReference type="AlphaFoldDB" id="A0A2S6CFR5"/>
<keyword evidence="1" id="KW-0472">Membrane</keyword>
<evidence type="ECO:0000313" key="2">
    <source>
        <dbReference type="EMBL" id="PPJ58582.1"/>
    </source>
</evidence>
<organism evidence="2 3">
    <name type="scientific">Cercospora berteroae</name>
    <dbReference type="NCBI Taxonomy" id="357750"/>
    <lineage>
        <taxon>Eukaryota</taxon>
        <taxon>Fungi</taxon>
        <taxon>Dikarya</taxon>
        <taxon>Ascomycota</taxon>
        <taxon>Pezizomycotina</taxon>
        <taxon>Dothideomycetes</taxon>
        <taxon>Dothideomycetidae</taxon>
        <taxon>Mycosphaerellales</taxon>
        <taxon>Mycosphaerellaceae</taxon>
        <taxon>Cercospora</taxon>
    </lineage>
</organism>
<keyword evidence="1" id="KW-1133">Transmembrane helix</keyword>
<protein>
    <submittedName>
        <fullName evidence="2">Uncharacterized protein</fullName>
    </submittedName>
</protein>
<evidence type="ECO:0000313" key="3">
    <source>
        <dbReference type="Proteomes" id="UP000237631"/>
    </source>
</evidence>
<keyword evidence="1" id="KW-0812">Transmembrane</keyword>
<name>A0A2S6CFR5_9PEZI</name>
<comment type="caution">
    <text evidence="2">The sequence shown here is derived from an EMBL/GenBank/DDBJ whole genome shotgun (WGS) entry which is preliminary data.</text>
</comment>
<dbReference type="EMBL" id="PNEN01000453">
    <property type="protein sequence ID" value="PPJ58582.1"/>
    <property type="molecule type" value="Genomic_DNA"/>
</dbReference>